<name>A0A428Q8U8_9HYPO</name>
<organism evidence="1 2">
    <name type="scientific">Fusarium floridanum</name>
    <dbReference type="NCBI Taxonomy" id="1325733"/>
    <lineage>
        <taxon>Eukaryota</taxon>
        <taxon>Fungi</taxon>
        <taxon>Dikarya</taxon>
        <taxon>Ascomycota</taxon>
        <taxon>Pezizomycotina</taxon>
        <taxon>Sordariomycetes</taxon>
        <taxon>Hypocreomycetidae</taxon>
        <taxon>Hypocreales</taxon>
        <taxon>Nectriaceae</taxon>
        <taxon>Fusarium</taxon>
        <taxon>Fusarium solani species complex</taxon>
    </lineage>
</organism>
<sequence length="67" mass="7665">MSIQVFSACCSDIENDVARRNGAEEYDRDRRRSIAFFPGSPWVRPEFICDGSAPESYDEVKVGRVYL</sequence>
<protein>
    <submittedName>
        <fullName evidence="1">Uncharacterized protein</fullName>
    </submittedName>
</protein>
<keyword evidence="2" id="KW-1185">Reference proteome</keyword>
<dbReference type="EMBL" id="NKCL01000571">
    <property type="protein sequence ID" value="RSL61693.1"/>
    <property type="molecule type" value="Genomic_DNA"/>
</dbReference>
<proteinExistence type="predicted"/>
<evidence type="ECO:0000313" key="2">
    <source>
        <dbReference type="Proteomes" id="UP000287972"/>
    </source>
</evidence>
<dbReference type="AlphaFoldDB" id="A0A428Q8U8"/>
<evidence type="ECO:0000313" key="1">
    <source>
        <dbReference type="EMBL" id="RSL61693.1"/>
    </source>
</evidence>
<dbReference type="Proteomes" id="UP000287972">
    <property type="component" value="Unassembled WGS sequence"/>
</dbReference>
<gene>
    <name evidence="1" type="ORF">CEP51_013589</name>
</gene>
<reference evidence="1 2" key="1">
    <citation type="submission" date="2017-06" db="EMBL/GenBank/DDBJ databases">
        <title>Comparative genomic analysis of Ambrosia Fusariam Clade fungi.</title>
        <authorList>
            <person name="Stajich J.E."/>
            <person name="Carrillo J."/>
            <person name="Kijimoto T."/>
            <person name="Eskalen A."/>
            <person name="O'Donnell K."/>
            <person name="Kasson M."/>
        </authorList>
    </citation>
    <scope>NUCLEOTIDE SEQUENCE [LARGE SCALE GENOMIC DNA]</scope>
    <source>
        <strain evidence="1 2">NRRL62606</strain>
    </source>
</reference>
<comment type="caution">
    <text evidence="1">The sequence shown here is derived from an EMBL/GenBank/DDBJ whole genome shotgun (WGS) entry which is preliminary data.</text>
</comment>
<accession>A0A428Q8U8</accession>